<proteinExistence type="predicted"/>
<name>W4GH01_APHAT</name>
<gene>
    <name evidence="2" type="ORF">H257_07743</name>
</gene>
<dbReference type="EMBL" id="KI913129">
    <property type="protein sequence ID" value="ETV78957.1"/>
    <property type="molecule type" value="Genomic_DNA"/>
</dbReference>
<organism evidence="2">
    <name type="scientific">Aphanomyces astaci</name>
    <name type="common">Crayfish plague agent</name>
    <dbReference type="NCBI Taxonomy" id="112090"/>
    <lineage>
        <taxon>Eukaryota</taxon>
        <taxon>Sar</taxon>
        <taxon>Stramenopiles</taxon>
        <taxon>Oomycota</taxon>
        <taxon>Saprolegniomycetes</taxon>
        <taxon>Saprolegniales</taxon>
        <taxon>Verrucalvaceae</taxon>
        <taxon>Aphanomyces</taxon>
    </lineage>
</organism>
<feature type="region of interest" description="Disordered" evidence="1">
    <location>
        <begin position="169"/>
        <end position="192"/>
    </location>
</feature>
<evidence type="ECO:0000313" key="2">
    <source>
        <dbReference type="EMBL" id="ETV78957.1"/>
    </source>
</evidence>
<reference evidence="2" key="1">
    <citation type="submission" date="2013-12" db="EMBL/GenBank/DDBJ databases">
        <title>The Genome Sequence of Aphanomyces astaci APO3.</title>
        <authorList>
            <consortium name="The Broad Institute Genomics Platform"/>
            <person name="Russ C."/>
            <person name="Tyler B."/>
            <person name="van West P."/>
            <person name="Dieguez-Uribeondo J."/>
            <person name="Young S.K."/>
            <person name="Zeng Q."/>
            <person name="Gargeya S."/>
            <person name="Fitzgerald M."/>
            <person name="Abouelleil A."/>
            <person name="Alvarado L."/>
            <person name="Chapman S.B."/>
            <person name="Gainer-Dewar J."/>
            <person name="Goldberg J."/>
            <person name="Griggs A."/>
            <person name="Gujja S."/>
            <person name="Hansen M."/>
            <person name="Howarth C."/>
            <person name="Imamovic A."/>
            <person name="Ireland A."/>
            <person name="Larimer J."/>
            <person name="McCowan C."/>
            <person name="Murphy C."/>
            <person name="Pearson M."/>
            <person name="Poon T.W."/>
            <person name="Priest M."/>
            <person name="Roberts A."/>
            <person name="Saif S."/>
            <person name="Shea T."/>
            <person name="Sykes S."/>
            <person name="Wortman J."/>
            <person name="Nusbaum C."/>
            <person name="Birren B."/>
        </authorList>
    </citation>
    <scope>NUCLEOTIDE SEQUENCE [LARGE SCALE GENOMIC DNA]</scope>
    <source>
        <strain evidence="2">APO3</strain>
    </source>
</reference>
<accession>W4GH01</accession>
<protein>
    <submittedName>
        <fullName evidence="2">Uncharacterized protein</fullName>
    </submittedName>
</protein>
<dbReference type="AlphaFoldDB" id="W4GH01"/>
<dbReference type="RefSeq" id="XP_009831676.1">
    <property type="nucleotide sequence ID" value="XM_009833374.1"/>
</dbReference>
<sequence>MMVVAKPAVASIREHSPHDHTSYKPTVVAIHHSRLMVHHHLGLGGVYDSRLLHRIPRLLHRIPWLLHRVARLLHGVAGLLYSVSRLLYRVATLLHGIAALLYRVARLLDWIATLLYRVARFLHWVGGLLHRHSHGIRLSLHERRCGGVDFGMAGRCAATQGLASLLAHDTSDQQDDEERHNANDSSGQATARVGRGDGVRVAVARVVGHDALGASGAAAPQRLRARQPVAAEDAGGVTEGQFAPLSLFALLAPREWRRRGCSCVHNS</sequence>
<evidence type="ECO:0000256" key="1">
    <source>
        <dbReference type="SAM" id="MobiDB-lite"/>
    </source>
</evidence>
<dbReference type="VEuPathDB" id="FungiDB:H257_07743"/>
<dbReference type="GeneID" id="20809739"/>